<feature type="signal peptide" evidence="1">
    <location>
        <begin position="1"/>
        <end position="19"/>
    </location>
</feature>
<feature type="chain" id="PRO_5012193568" evidence="1">
    <location>
        <begin position="20"/>
        <end position="532"/>
    </location>
</feature>
<accession>A0A1Z5KSV0</accession>
<dbReference type="Proteomes" id="UP000198406">
    <property type="component" value="Unassembled WGS sequence"/>
</dbReference>
<name>A0A1Z5KSV0_FISSO</name>
<dbReference type="EMBL" id="BDSP01000285">
    <property type="protein sequence ID" value="GAX29008.1"/>
    <property type="molecule type" value="Genomic_DNA"/>
</dbReference>
<evidence type="ECO:0000313" key="2">
    <source>
        <dbReference type="EMBL" id="GAX29008.1"/>
    </source>
</evidence>
<keyword evidence="1" id="KW-0732">Signal</keyword>
<organism evidence="2 3">
    <name type="scientific">Fistulifera solaris</name>
    <name type="common">Oleaginous diatom</name>
    <dbReference type="NCBI Taxonomy" id="1519565"/>
    <lineage>
        <taxon>Eukaryota</taxon>
        <taxon>Sar</taxon>
        <taxon>Stramenopiles</taxon>
        <taxon>Ochrophyta</taxon>
        <taxon>Bacillariophyta</taxon>
        <taxon>Bacillariophyceae</taxon>
        <taxon>Bacillariophycidae</taxon>
        <taxon>Naviculales</taxon>
        <taxon>Naviculaceae</taxon>
        <taxon>Fistulifera</taxon>
    </lineage>
</organism>
<sequence length="532" mass="55516">MYRSLLISLFLTLVPRVSAECDGTCTPDGEACQVDGMPCCETGSSCYGFNFYKKCQPPPPCLREWFDCTSGMAGNVPCCDGMECVLGDGEQYECQHIYEPILVEDVPTTPVAPVAPVSAPVESTPVASPVEPVAEEETAPITPWSPADEGYLFFANMTNAGSQDPSASNYQVVAKAYIKADCAGPHLCIYVMAEPGVAISSNEGWFKDYTYSTSTIPFVAPGLTFREENGVIVGWFGCVTVPFDLGATGMGVEIHANWGLKGSNSFGNTASTGKTGTALVTMEYPVCLKPAFVEGETAPVAPTPQATPIAAPIESPVAAPTPTSSGAIAPSPVAAPTPVATEEAAPVPVTAATLTEEGWTSLFSMYNAGNPDTTTSGYQLAGKAWYKYDCAARLICWLVMAEPGLEISGTEAWFKDYGHGNSAVEAVAPGVTFKMTNNVRTGWTGCFYEPLGATGSIEVHANYGVAGSGKLGNTMSTGKSNTLGGYAKIDYDHHCVGLAPTCAAAGAKCNGSMPCCNGRTCPTSGPKVCPSK</sequence>
<proteinExistence type="predicted"/>
<reference evidence="2 3" key="1">
    <citation type="journal article" date="2015" name="Plant Cell">
        <title>Oil accumulation by the oleaginous diatom Fistulifera solaris as revealed by the genome and transcriptome.</title>
        <authorList>
            <person name="Tanaka T."/>
            <person name="Maeda Y."/>
            <person name="Veluchamy A."/>
            <person name="Tanaka M."/>
            <person name="Abida H."/>
            <person name="Marechal E."/>
            <person name="Bowler C."/>
            <person name="Muto M."/>
            <person name="Sunaga Y."/>
            <person name="Tanaka M."/>
            <person name="Yoshino T."/>
            <person name="Taniguchi T."/>
            <person name="Fukuda Y."/>
            <person name="Nemoto M."/>
            <person name="Matsumoto M."/>
            <person name="Wong P.S."/>
            <person name="Aburatani S."/>
            <person name="Fujibuchi W."/>
        </authorList>
    </citation>
    <scope>NUCLEOTIDE SEQUENCE [LARGE SCALE GENOMIC DNA]</scope>
    <source>
        <strain evidence="2 3">JPCC DA0580</strain>
    </source>
</reference>
<comment type="caution">
    <text evidence="2">The sequence shown here is derived from an EMBL/GenBank/DDBJ whole genome shotgun (WGS) entry which is preliminary data.</text>
</comment>
<dbReference type="InParanoid" id="A0A1Z5KSV0"/>
<keyword evidence="3" id="KW-1185">Reference proteome</keyword>
<dbReference type="AlphaFoldDB" id="A0A1Z5KSV0"/>
<protein>
    <submittedName>
        <fullName evidence="2">Uncharacterized protein</fullName>
    </submittedName>
</protein>
<evidence type="ECO:0000256" key="1">
    <source>
        <dbReference type="SAM" id="SignalP"/>
    </source>
</evidence>
<gene>
    <name evidence="2" type="ORF">FisN_7Hh401</name>
</gene>
<evidence type="ECO:0000313" key="3">
    <source>
        <dbReference type="Proteomes" id="UP000198406"/>
    </source>
</evidence>